<dbReference type="Proteomes" id="UP000701853">
    <property type="component" value="Chromosome 6"/>
</dbReference>
<dbReference type="EMBL" id="JAHUZN010000006">
    <property type="protein sequence ID" value="KAG8490798.1"/>
    <property type="molecule type" value="Genomic_DNA"/>
</dbReference>
<sequence length="154" mass="17935">MTKKCSKGSKLSWKDVVVLEDSMFVSTYGSLSFIFHFTKWDSTKFGFNSNAAMNLFFFFFFFCRYFAVLEGTAGTLKRQKQRIYVNFTIFLEKYIVNSIHLLTRSSAIHPLFFFVLVIFLGMFGLLEISENPIFSEVYLPILNLQGLKTTLQFE</sequence>
<proteinExistence type="predicted"/>
<reference evidence="2 3" key="1">
    <citation type="journal article" date="2021" name="bioRxiv">
        <title>The Gossypium anomalum genome as a resource for cotton improvement and evolutionary analysis of hybrid incompatibility.</title>
        <authorList>
            <person name="Grover C.E."/>
            <person name="Yuan D."/>
            <person name="Arick M.A."/>
            <person name="Miller E.R."/>
            <person name="Hu G."/>
            <person name="Peterson D.G."/>
            <person name="Wendel J.F."/>
            <person name="Udall J.A."/>
        </authorList>
    </citation>
    <scope>NUCLEOTIDE SEQUENCE [LARGE SCALE GENOMIC DNA]</scope>
    <source>
        <strain evidence="2">JFW-Udall</strain>
        <tissue evidence="2">Leaf</tissue>
    </source>
</reference>
<feature type="transmembrane region" description="Helical" evidence="1">
    <location>
        <begin position="55"/>
        <end position="76"/>
    </location>
</feature>
<keyword evidence="1" id="KW-1133">Transmembrane helix</keyword>
<feature type="transmembrane region" description="Helical" evidence="1">
    <location>
        <begin position="108"/>
        <end position="126"/>
    </location>
</feature>
<keyword evidence="1" id="KW-0812">Transmembrane</keyword>
<evidence type="ECO:0000256" key="1">
    <source>
        <dbReference type="SAM" id="Phobius"/>
    </source>
</evidence>
<comment type="caution">
    <text evidence="2">The sequence shown here is derived from an EMBL/GenBank/DDBJ whole genome shotgun (WGS) entry which is preliminary data.</text>
</comment>
<protein>
    <submittedName>
        <fullName evidence="2">Uncharacterized protein</fullName>
    </submittedName>
</protein>
<evidence type="ECO:0000313" key="3">
    <source>
        <dbReference type="Proteomes" id="UP000701853"/>
    </source>
</evidence>
<keyword evidence="3" id="KW-1185">Reference proteome</keyword>
<name>A0A8J5YYJ4_9ROSI</name>
<organism evidence="2 3">
    <name type="scientific">Gossypium anomalum</name>
    <dbReference type="NCBI Taxonomy" id="47600"/>
    <lineage>
        <taxon>Eukaryota</taxon>
        <taxon>Viridiplantae</taxon>
        <taxon>Streptophyta</taxon>
        <taxon>Embryophyta</taxon>
        <taxon>Tracheophyta</taxon>
        <taxon>Spermatophyta</taxon>
        <taxon>Magnoliopsida</taxon>
        <taxon>eudicotyledons</taxon>
        <taxon>Gunneridae</taxon>
        <taxon>Pentapetalae</taxon>
        <taxon>rosids</taxon>
        <taxon>malvids</taxon>
        <taxon>Malvales</taxon>
        <taxon>Malvaceae</taxon>
        <taxon>Malvoideae</taxon>
        <taxon>Gossypium</taxon>
    </lineage>
</organism>
<dbReference type="AlphaFoldDB" id="A0A8J5YYJ4"/>
<gene>
    <name evidence="2" type="ORF">CXB51_014011</name>
</gene>
<accession>A0A8J5YYJ4</accession>
<evidence type="ECO:0000313" key="2">
    <source>
        <dbReference type="EMBL" id="KAG8490798.1"/>
    </source>
</evidence>
<keyword evidence="1" id="KW-0472">Membrane</keyword>